<proteinExistence type="predicted"/>
<dbReference type="KEGG" id="vg:33905897"/>
<organism evidence="3">
    <name type="scientific">Tomato associated geminivirus 1</name>
    <dbReference type="NCBI Taxonomy" id="2027645"/>
    <lineage>
        <taxon>Viruses</taxon>
        <taxon>Monodnaviria</taxon>
        <taxon>Shotokuvirae</taxon>
        <taxon>Cressdnaviricota</taxon>
        <taxon>Repensiviricetes</taxon>
        <taxon>Geplafuvirales</taxon>
        <taxon>Geminiviridae</taxon>
        <taxon>Topilevirus</taxon>
        <taxon>Topilevirus lycopersici</taxon>
    </lineage>
</organism>
<protein>
    <recommendedName>
        <fullName evidence="5">V3</fullName>
    </recommendedName>
</protein>
<dbReference type="RefSeq" id="YP_009417304.1">
    <property type="nucleotide sequence ID" value="NC_035676.1"/>
</dbReference>
<evidence type="ECO:0000256" key="2">
    <source>
        <dbReference type="SAM" id="Phobius"/>
    </source>
</evidence>
<name>A0A223LU23_9GEMI</name>
<keyword evidence="4" id="KW-1185">Reference proteome</keyword>
<dbReference type="OrthoDB" id="40727at10239"/>
<dbReference type="GeneID" id="33905897"/>
<reference evidence="3" key="1">
    <citation type="journal article" date="2017" name="Virus Res.">
        <title>A novel geminivirus found infecting tomato and cleome in Brazil.</title>
        <authorList>
            <person name="Fontenele R.S."/>
            <person name="Lamas N.S."/>
            <person name="Lacorte C."/>
            <person name="Lacerda A.L.M."/>
            <person name="Varsani A."/>
            <person name="Ribeiro S.G."/>
        </authorList>
    </citation>
    <scope>NUCLEOTIDE SEQUENCE</scope>
    <source>
        <strain evidence="3">Tomato_BR</strain>
    </source>
</reference>
<evidence type="ECO:0000256" key="1">
    <source>
        <dbReference type="SAM" id="MobiDB-lite"/>
    </source>
</evidence>
<sequence>MEWSFNAVVYIIVYICTLFVTLVNGYSVIRSERLSRRLQSISTDLRQSSNFLAIIEGSIGARRERNFNRPEGAASETPVVPRGVQEV</sequence>
<evidence type="ECO:0000313" key="4">
    <source>
        <dbReference type="Proteomes" id="UP000217335"/>
    </source>
</evidence>
<keyword evidence="2" id="KW-0812">Transmembrane</keyword>
<feature type="transmembrane region" description="Helical" evidence="2">
    <location>
        <begin position="6"/>
        <end position="29"/>
    </location>
</feature>
<dbReference type="Proteomes" id="UP000217335">
    <property type="component" value="Segment"/>
</dbReference>
<keyword evidence="2" id="KW-1133">Transmembrane helix</keyword>
<feature type="region of interest" description="Disordered" evidence="1">
    <location>
        <begin position="67"/>
        <end position="87"/>
    </location>
</feature>
<evidence type="ECO:0000313" key="3">
    <source>
        <dbReference type="EMBL" id="ASU08499.1"/>
    </source>
</evidence>
<dbReference type="EMBL" id="MF072688">
    <property type="protein sequence ID" value="ASU08499.1"/>
    <property type="molecule type" value="Genomic_DNA"/>
</dbReference>
<accession>A0A223LU23</accession>
<keyword evidence="2" id="KW-0472">Membrane</keyword>
<evidence type="ECO:0008006" key="5">
    <source>
        <dbReference type="Google" id="ProtNLM"/>
    </source>
</evidence>